<evidence type="ECO:0000313" key="11">
    <source>
        <dbReference type="EMBL" id="TFD73668.1"/>
    </source>
</evidence>
<dbReference type="InterPro" id="IPR014748">
    <property type="entry name" value="Enoyl-CoA_hydra_C"/>
</dbReference>
<dbReference type="InterPro" id="IPR029045">
    <property type="entry name" value="ClpP/crotonase-like_dom_sf"/>
</dbReference>
<dbReference type="GO" id="GO:0018812">
    <property type="term" value="F:3-hydroxyacyl-CoA dehydratase activity"/>
    <property type="evidence" value="ECO:0007669"/>
    <property type="project" value="RHEA"/>
</dbReference>
<keyword evidence="4" id="KW-0276">Fatty acid metabolism</keyword>
<dbReference type="EMBL" id="SOHL01000003">
    <property type="protein sequence ID" value="TFD73668.1"/>
    <property type="molecule type" value="Genomic_DNA"/>
</dbReference>
<evidence type="ECO:0000256" key="5">
    <source>
        <dbReference type="ARBA" id="ARBA00023098"/>
    </source>
</evidence>
<keyword evidence="12" id="KW-1185">Reference proteome</keyword>
<dbReference type="NCBIfam" id="NF004517">
    <property type="entry name" value="PRK05862.1"/>
    <property type="match status" value="1"/>
</dbReference>
<gene>
    <name evidence="11" type="ORF">E3T50_01700</name>
</gene>
<dbReference type="PROSITE" id="PS00166">
    <property type="entry name" value="ENOYL_COA_HYDRATASE"/>
    <property type="match status" value="1"/>
</dbReference>
<comment type="caution">
    <text evidence="11">The sequence shown here is derived from an EMBL/GenBank/DDBJ whole genome shotgun (WGS) entry which is preliminary data.</text>
</comment>
<dbReference type="Gene3D" id="1.10.12.10">
    <property type="entry name" value="Lyase 2-enoyl-coa Hydratase, Chain A, domain 2"/>
    <property type="match status" value="1"/>
</dbReference>
<accession>A0A4R9B0A2</accession>
<evidence type="ECO:0000256" key="2">
    <source>
        <dbReference type="ARBA" id="ARBA00005254"/>
    </source>
</evidence>
<dbReference type="Gene3D" id="3.90.226.10">
    <property type="entry name" value="2-enoyl-CoA Hydratase, Chain A, domain 1"/>
    <property type="match status" value="1"/>
</dbReference>
<dbReference type="Pfam" id="PF00378">
    <property type="entry name" value="ECH_1"/>
    <property type="match status" value="1"/>
</dbReference>
<dbReference type="AlphaFoldDB" id="A0A4R9B0A2"/>
<keyword evidence="6 11" id="KW-0456">Lyase</keyword>
<evidence type="ECO:0000256" key="1">
    <source>
        <dbReference type="ARBA" id="ARBA00002994"/>
    </source>
</evidence>
<keyword evidence="5" id="KW-0443">Lipid metabolism</keyword>
<sequence length="276" mass="29288">MSDTTPTDTTPTDTTPTDTHFYENILLERHGRVGVITLNRPKALNALNFATMQDVVGAATQLDADPEIGAIVITGSERAFAAGADIKEMSTMSYMDMYLKDWFAGWDTLAAVRTPVIAAVSGHALGGGCELALICDFIIASDTATFGQPEIKLGVIPGMGGSQRLTRAVGKAKAMEMILTGRTIDAVEAERIGLVARIVPATDLLADALATAADIAAKSAPIAMLAKEVVNAAYESMLSGGIHLERRLFHSVFATDDQSEGMAAFIEKRPPVFTNR</sequence>
<evidence type="ECO:0000256" key="7">
    <source>
        <dbReference type="ARBA" id="ARBA00023709"/>
    </source>
</evidence>
<dbReference type="GO" id="GO:0006635">
    <property type="term" value="P:fatty acid beta-oxidation"/>
    <property type="evidence" value="ECO:0007669"/>
    <property type="project" value="TreeGrafter"/>
</dbReference>
<evidence type="ECO:0000313" key="12">
    <source>
        <dbReference type="Proteomes" id="UP000297983"/>
    </source>
</evidence>
<dbReference type="EC" id="4.2.1.17" evidence="3"/>
<dbReference type="PANTHER" id="PTHR11941">
    <property type="entry name" value="ENOYL-COA HYDRATASE-RELATED"/>
    <property type="match status" value="1"/>
</dbReference>
<dbReference type="FunFam" id="1.10.12.10:FF:000001">
    <property type="entry name" value="Probable enoyl-CoA hydratase, mitochondrial"/>
    <property type="match status" value="1"/>
</dbReference>
<dbReference type="FunFam" id="3.90.226.10:FF:000019">
    <property type="entry name" value="Enoyl-CoA hydratase, mitochondrial"/>
    <property type="match status" value="1"/>
</dbReference>
<evidence type="ECO:0000256" key="8">
    <source>
        <dbReference type="ARBA" id="ARBA00023717"/>
    </source>
</evidence>
<evidence type="ECO:0000256" key="9">
    <source>
        <dbReference type="ARBA" id="ARBA00068643"/>
    </source>
</evidence>
<dbReference type="InterPro" id="IPR018376">
    <property type="entry name" value="Enoyl-CoA_hyd/isom_CS"/>
</dbReference>
<proteinExistence type="inferred from homology"/>
<dbReference type="PANTHER" id="PTHR11941:SF54">
    <property type="entry name" value="ENOYL-COA HYDRATASE, MITOCHONDRIAL"/>
    <property type="match status" value="1"/>
</dbReference>
<dbReference type="SUPFAM" id="SSF52096">
    <property type="entry name" value="ClpP/crotonase"/>
    <property type="match status" value="1"/>
</dbReference>
<organism evidence="11 12">
    <name type="scientific">Cryobacterium gelidum</name>
    <dbReference type="NCBI Taxonomy" id="1259164"/>
    <lineage>
        <taxon>Bacteria</taxon>
        <taxon>Bacillati</taxon>
        <taxon>Actinomycetota</taxon>
        <taxon>Actinomycetes</taxon>
        <taxon>Micrococcales</taxon>
        <taxon>Microbacteriaceae</taxon>
        <taxon>Cryobacterium</taxon>
    </lineage>
</organism>
<comment type="catalytic activity">
    <reaction evidence="8">
        <text>a 4-saturated-(3S)-3-hydroxyacyl-CoA = a (3E)-enoyl-CoA + H2O</text>
        <dbReference type="Rhea" id="RHEA:20724"/>
        <dbReference type="ChEBI" id="CHEBI:15377"/>
        <dbReference type="ChEBI" id="CHEBI:58521"/>
        <dbReference type="ChEBI" id="CHEBI:137480"/>
        <dbReference type="EC" id="4.2.1.17"/>
    </reaction>
</comment>
<protein>
    <recommendedName>
        <fullName evidence="9">Probable enoyl-CoA hydratase echA8</fullName>
        <ecNumber evidence="3">4.2.1.17</ecNumber>
    </recommendedName>
</protein>
<comment type="similarity">
    <text evidence="2 10">Belongs to the enoyl-CoA hydratase/isomerase family.</text>
</comment>
<evidence type="ECO:0000256" key="6">
    <source>
        <dbReference type="ARBA" id="ARBA00023239"/>
    </source>
</evidence>
<comment type="function">
    <text evidence="1">Could possibly oxidize fatty acids using specific components.</text>
</comment>
<dbReference type="InterPro" id="IPR001753">
    <property type="entry name" value="Enoyl-CoA_hydra/iso"/>
</dbReference>
<comment type="catalytic activity">
    <reaction evidence="7">
        <text>a (3S)-3-hydroxyacyl-CoA = a (2E)-enoyl-CoA + H2O</text>
        <dbReference type="Rhea" id="RHEA:16105"/>
        <dbReference type="ChEBI" id="CHEBI:15377"/>
        <dbReference type="ChEBI" id="CHEBI:57318"/>
        <dbReference type="ChEBI" id="CHEBI:58856"/>
        <dbReference type="EC" id="4.2.1.17"/>
    </reaction>
</comment>
<reference evidence="11 12" key="1">
    <citation type="submission" date="2019-03" db="EMBL/GenBank/DDBJ databases">
        <title>Genomics of glacier-inhabiting Cryobacterium strains.</title>
        <authorList>
            <person name="Liu Q."/>
            <person name="Xin Y.-H."/>
        </authorList>
    </citation>
    <scope>NUCLEOTIDE SEQUENCE [LARGE SCALE GENOMIC DNA]</scope>
    <source>
        <strain evidence="11 12">Hz16</strain>
    </source>
</reference>
<dbReference type="CDD" id="cd06558">
    <property type="entry name" value="crotonase-like"/>
    <property type="match status" value="1"/>
</dbReference>
<evidence type="ECO:0000256" key="10">
    <source>
        <dbReference type="RuleBase" id="RU003707"/>
    </source>
</evidence>
<evidence type="ECO:0000256" key="4">
    <source>
        <dbReference type="ARBA" id="ARBA00022832"/>
    </source>
</evidence>
<name>A0A4R9B0A2_9MICO</name>
<evidence type="ECO:0000256" key="3">
    <source>
        <dbReference type="ARBA" id="ARBA00012076"/>
    </source>
</evidence>
<dbReference type="Proteomes" id="UP000297983">
    <property type="component" value="Unassembled WGS sequence"/>
</dbReference>